<protein>
    <submittedName>
        <fullName evidence="8">Tyrosine-type recombinase/integrase</fullName>
    </submittedName>
</protein>
<accession>A0ABW5XZP0</accession>
<dbReference type="Gene3D" id="1.10.150.130">
    <property type="match status" value="1"/>
</dbReference>
<evidence type="ECO:0000256" key="1">
    <source>
        <dbReference type="ARBA" id="ARBA00008857"/>
    </source>
</evidence>
<reference evidence="9" key="1">
    <citation type="journal article" date="2019" name="Int. J. Syst. Evol. Microbiol.">
        <title>The Global Catalogue of Microorganisms (GCM) 10K type strain sequencing project: providing services to taxonomists for standard genome sequencing and annotation.</title>
        <authorList>
            <consortium name="The Broad Institute Genomics Platform"/>
            <consortium name="The Broad Institute Genome Sequencing Center for Infectious Disease"/>
            <person name="Wu L."/>
            <person name="Ma J."/>
        </authorList>
    </citation>
    <scope>NUCLEOTIDE SEQUENCE [LARGE SCALE GENOMIC DNA]</scope>
    <source>
        <strain evidence="9">KCTC 33522</strain>
    </source>
</reference>
<feature type="domain" description="Tyr recombinase" evidence="6">
    <location>
        <begin position="168"/>
        <end position="370"/>
    </location>
</feature>
<comment type="caution">
    <text evidence="8">The sequence shown here is derived from an EMBL/GenBank/DDBJ whole genome shotgun (WGS) entry which is preliminary data.</text>
</comment>
<dbReference type="EMBL" id="JBHUOR010000041">
    <property type="protein sequence ID" value="MFD2868522.1"/>
    <property type="molecule type" value="Genomic_DNA"/>
</dbReference>
<dbReference type="PANTHER" id="PTHR30349">
    <property type="entry name" value="PHAGE INTEGRASE-RELATED"/>
    <property type="match status" value="1"/>
</dbReference>
<dbReference type="Pfam" id="PF00589">
    <property type="entry name" value="Phage_integrase"/>
    <property type="match status" value="1"/>
</dbReference>
<dbReference type="InterPro" id="IPR010998">
    <property type="entry name" value="Integrase_recombinase_N"/>
</dbReference>
<dbReference type="InterPro" id="IPR044068">
    <property type="entry name" value="CB"/>
</dbReference>
<keyword evidence="4" id="KW-0233">DNA recombination</keyword>
<feature type="domain" description="Core-binding (CB)" evidence="7">
    <location>
        <begin position="66"/>
        <end position="147"/>
    </location>
</feature>
<sequence>MASFRKRTGGWEYRISVKEVDVKGKVKYRTVSKGGYRTKKEAEIAATRRYETLAEDRGVKGQSIGQFVSEWYEENIEQKKDDYALNTRKTYSQVIKNHIVPKIGHVQVKELTPKRYQRFINELLEEFSAGTVRRIHTPIALAFKQAVINGYLISSPVQYVKIGKRERKKLKYLETKYVQEVLEFLYRRNYDQAIFFECLFESGMRKGECTALQLNDIDWTNNTIRVDETYNYQARGDEKRLDVVKTESSERTIVMRPSFMQKLKTYVKYRIEKRSLVGSLYDTEHNFVFGRADGTPWPNSTIDNSFKAALKSIEYDSLPIHSTRHTHAVMMLEAGATMKEVQERLGHSSMQVTADIYSHVTNKMKTRSIELFDEYMKKNV</sequence>
<dbReference type="Pfam" id="PF14657">
    <property type="entry name" value="Arm-DNA-bind_4"/>
    <property type="match status" value="1"/>
</dbReference>
<dbReference type="PROSITE" id="PS51900">
    <property type="entry name" value="CB"/>
    <property type="match status" value="1"/>
</dbReference>
<dbReference type="Pfam" id="PF14659">
    <property type="entry name" value="Phage_int_SAM_3"/>
    <property type="match status" value="1"/>
</dbReference>
<comment type="similarity">
    <text evidence="1">Belongs to the 'phage' integrase family.</text>
</comment>
<dbReference type="CDD" id="cd01189">
    <property type="entry name" value="INT_ICEBs1_C_like"/>
    <property type="match status" value="1"/>
</dbReference>
<keyword evidence="3 5" id="KW-0238">DNA-binding</keyword>
<dbReference type="PANTHER" id="PTHR30349:SF64">
    <property type="entry name" value="PROPHAGE INTEGRASE INTD-RELATED"/>
    <property type="match status" value="1"/>
</dbReference>
<evidence type="ECO:0000259" key="6">
    <source>
        <dbReference type="PROSITE" id="PS51898"/>
    </source>
</evidence>
<evidence type="ECO:0000259" key="7">
    <source>
        <dbReference type="PROSITE" id="PS51900"/>
    </source>
</evidence>
<evidence type="ECO:0000256" key="5">
    <source>
        <dbReference type="PROSITE-ProRule" id="PRU01248"/>
    </source>
</evidence>
<dbReference type="InterPro" id="IPR028259">
    <property type="entry name" value="AP2-like_int_N"/>
</dbReference>
<keyword evidence="9" id="KW-1185">Reference proteome</keyword>
<dbReference type="InterPro" id="IPR013762">
    <property type="entry name" value="Integrase-like_cat_sf"/>
</dbReference>
<name>A0ABW5XZP0_9BACL</name>
<dbReference type="Proteomes" id="UP001597568">
    <property type="component" value="Unassembled WGS sequence"/>
</dbReference>
<keyword evidence="2" id="KW-0229">DNA integration</keyword>
<dbReference type="SUPFAM" id="SSF56349">
    <property type="entry name" value="DNA breaking-rejoining enzymes"/>
    <property type="match status" value="1"/>
</dbReference>
<dbReference type="RefSeq" id="WP_380147578.1">
    <property type="nucleotide sequence ID" value="NZ_JBHUOR010000041.1"/>
</dbReference>
<dbReference type="InterPro" id="IPR004107">
    <property type="entry name" value="Integrase_SAM-like_N"/>
</dbReference>
<dbReference type="Gene3D" id="1.10.443.10">
    <property type="entry name" value="Intergrase catalytic core"/>
    <property type="match status" value="1"/>
</dbReference>
<evidence type="ECO:0000256" key="2">
    <source>
        <dbReference type="ARBA" id="ARBA00022908"/>
    </source>
</evidence>
<dbReference type="InterPro" id="IPR050090">
    <property type="entry name" value="Tyrosine_recombinase_XerCD"/>
</dbReference>
<proteinExistence type="inferred from homology"/>
<dbReference type="InterPro" id="IPR011010">
    <property type="entry name" value="DNA_brk_join_enz"/>
</dbReference>
<evidence type="ECO:0000256" key="4">
    <source>
        <dbReference type="ARBA" id="ARBA00023172"/>
    </source>
</evidence>
<dbReference type="PROSITE" id="PS51898">
    <property type="entry name" value="TYR_RECOMBINASE"/>
    <property type="match status" value="1"/>
</dbReference>
<evidence type="ECO:0000313" key="8">
    <source>
        <dbReference type="EMBL" id="MFD2868522.1"/>
    </source>
</evidence>
<dbReference type="InterPro" id="IPR002104">
    <property type="entry name" value="Integrase_catalytic"/>
</dbReference>
<organism evidence="8 9">
    <name type="scientific">Kurthia populi</name>
    <dbReference type="NCBI Taxonomy" id="1562132"/>
    <lineage>
        <taxon>Bacteria</taxon>
        <taxon>Bacillati</taxon>
        <taxon>Bacillota</taxon>
        <taxon>Bacilli</taxon>
        <taxon>Bacillales</taxon>
        <taxon>Caryophanaceae</taxon>
        <taxon>Kurthia</taxon>
    </lineage>
</organism>
<evidence type="ECO:0000313" key="9">
    <source>
        <dbReference type="Proteomes" id="UP001597568"/>
    </source>
</evidence>
<evidence type="ECO:0000256" key="3">
    <source>
        <dbReference type="ARBA" id="ARBA00023125"/>
    </source>
</evidence>
<gene>
    <name evidence="8" type="ORF">ACFSY7_08420</name>
</gene>